<feature type="compositionally biased region" description="Gly residues" evidence="1">
    <location>
        <begin position="165"/>
        <end position="193"/>
    </location>
</feature>
<keyword evidence="2" id="KW-1133">Transmembrane helix</keyword>
<evidence type="ECO:0000256" key="2">
    <source>
        <dbReference type="SAM" id="Phobius"/>
    </source>
</evidence>
<feature type="transmembrane region" description="Helical" evidence="2">
    <location>
        <begin position="116"/>
        <end position="137"/>
    </location>
</feature>
<comment type="caution">
    <text evidence="3">The sequence shown here is derived from an EMBL/GenBank/DDBJ whole genome shotgun (WGS) entry which is preliminary data.</text>
</comment>
<dbReference type="AlphaFoldDB" id="A0AAV2HK03"/>
<evidence type="ECO:0000313" key="3">
    <source>
        <dbReference type="EMBL" id="CAL1534349.1"/>
    </source>
</evidence>
<proteinExistence type="predicted"/>
<dbReference type="EMBL" id="CAXITT010000168">
    <property type="protein sequence ID" value="CAL1534349.1"/>
    <property type="molecule type" value="Genomic_DNA"/>
</dbReference>
<feature type="non-terminal residue" evidence="3">
    <location>
        <position position="205"/>
    </location>
</feature>
<name>A0AAV2HK03_LYMST</name>
<protein>
    <submittedName>
        <fullName evidence="3">Uncharacterized protein</fullName>
    </submittedName>
</protein>
<gene>
    <name evidence="3" type="ORF">GSLYS_00008309001</name>
</gene>
<feature type="non-terminal residue" evidence="3">
    <location>
        <position position="1"/>
    </location>
</feature>
<organism evidence="3 4">
    <name type="scientific">Lymnaea stagnalis</name>
    <name type="common">Great pond snail</name>
    <name type="synonym">Helix stagnalis</name>
    <dbReference type="NCBI Taxonomy" id="6523"/>
    <lineage>
        <taxon>Eukaryota</taxon>
        <taxon>Metazoa</taxon>
        <taxon>Spiralia</taxon>
        <taxon>Lophotrochozoa</taxon>
        <taxon>Mollusca</taxon>
        <taxon>Gastropoda</taxon>
        <taxon>Heterobranchia</taxon>
        <taxon>Euthyneura</taxon>
        <taxon>Panpulmonata</taxon>
        <taxon>Hygrophila</taxon>
        <taxon>Lymnaeoidea</taxon>
        <taxon>Lymnaeidae</taxon>
        <taxon>Lymnaea</taxon>
    </lineage>
</organism>
<reference evidence="3 4" key="1">
    <citation type="submission" date="2024-04" db="EMBL/GenBank/DDBJ databases">
        <authorList>
            <consortium name="Genoscope - CEA"/>
            <person name="William W."/>
        </authorList>
    </citation>
    <scope>NUCLEOTIDE SEQUENCE [LARGE SCALE GENOMIC DNA]</scope>
</reference>
<keyword evidence="4" id="KW-1185">Reference proteome</keyword>
<feature type="region of interest" description="Disordered" evidence="1">
    <location>
        <begin position="148"/>
        <end position="205"/>
    </location>
</feature>
<keyword evidence="2" id="KW-0472">Membrane</keyword>
<evidence type="ECO:0000313" key="4">
    <source>
        <dbReference type="Proteomes" id="UP001497497"/>
    </source>
</evidence>
<feature type="compositionally biased region" description="Basic and acidic residues" evidence="1">
    <location>
        <begin position="194"/>
        <end position="205"/>
    </location>
</feature>
<evidence type="ECO:0000256" key="1">
    <source>
        <dbReference type="SAM" id="MobiDB-lite"/>
    </source>
</evidence>
<dbReference type="Proteomes" id="UP001497497">
    <property type="component" value="Unassembled WGS sequence"/>
</dbReference>
<keyword evidence="2" id="KW-0812">Transmembrane</keyword>
<sequence length="205" mass="21644">RPCDNPEPANGGHYCRGKYQEMSYTKCITAAVCPGGCKNYSWGVMCDKSCQNCADYCETETGVCGRCKKGYKHPTTTCHTGCSINEYGLECEGVCSMKCYGFDCIDRVTGKCPTEAVIAVFVATVAFIVFIILICCYQKLKLPSSRRAADVSPGADVPHETGQSGLDGGQSGREGGQSGHDGGQSGRDGGQGGRDSKQSGRDGGL</sequence>
<accession>A0AAV2HK03</accession>